<name>A0AC60R2T8_IXOPE</name>
<keyword evidence="2" id="KW-1185">Reference proteome</keyword>
<reference evidence="1 2" key="1">
    <citation type="journal article" date="2020" name="Cell">
        <title>Large-Scale Comparative Analyses of Tick Genomes Elucidate Their Genetic Diversity and Vector Capacities.</title>
        <authorList>
            <consortium name="Tick Genome and Microbiome Consortium (TIGMIC)"/>
            <person name="Jia N."/>
            <person name="Wang J."/>
            <person name="Shi W."/>
            <person name="Du L."/>
            <person name="Sun Y."/>
            <person name="Zhan W."/>
            <person name="Jiang J.F."/>
            <person name="Wang Q."/>
            <person name="Zhang B."/>
            <person name="Ji P."/>
            <person name="Bell-Sakyi L."/>
            <person name="Cui X.M."/>
            <person name="Yuan T.T."/>
            <person name="Jiang B.G."/>
            <person name="Yang W.F."/>
            <person name="Lam T.T."/>
            <person name="Chang Q.C."/>
            <person name="Ding S.J."/>
            <person name="Wang X.J."/>
            <person name="Zhu J.G."/>
            <person name="Ruan X.D."/>
            <person name="Zhao L."/>
            <person name="Wei J.T."/>
            <person name="Ye R.Z."/>
            <person name="Que T.C."/>
            <person name="Du C.H."/>
            <person name="Zhou Y.H."/>
            <person name="Cheng J.X."/>
            <person name="Dai P.F."/>
            <person name="Guo W.B."/>
            <person name="Han X.H."/>
            <person name="Huang E.J."/>
            <person name="Li L.F."/>
            <person name="Wei W."/>
            <person name="Gao Y.C."/>
            <person name="Liu J.Z."/>
            <person name="Shao H.Z."/>
            <person name="Wang X."/>
            <person name="Wang C.C."/>
            <person name="Yang T.C."/>
            <person name="Huo Q.B."/>
            <person name="Li W."/>
            <person name="Chen H.Y."/>
            <person name="Chen S.E."/>
            <person name="Zhou L.G."/>
            <person name="Ni X.B."/>
            <person name="Tian J.H."/>
            <person name="Sheng Y."/>
            <person name="Liu T."/>
            <person name="Pan Y.S."/>
            <person name="Xia L.Y."/>
            <person name="Li J."/>
            <person name="Zhao F."/>
            <person name="Cao W.C."/>
        </authorList>
    </citation>
    <scope>NUCLEOTIDE SEQUENCE [LARGE SCALE GENOMIC DNA]</scope>
    <source>
        <strain evidence="1">Iper-2018</strain>
    </source>
</reference>
<dbReference type="Proteomes" id="UP000805193">
    <property type="component" value="Unassembled WGS sequence"/>
</dbReference>
<gene>
    <name evidence="1" type="ORF">HPB47_019289</name>
</gene>
<comment type="caution">
    <text evidence="1">The sequence shown here is derived from an EMBL/GenBank/DDBJ whole genome shotgun (WGS) entry which is preliminary data.</text>
</comment>
<accession>A0AC60R2T8</accession>
<sequence>MGPVSTKQSFDSKGNNAKTVPRSVNHFQETSMSFETDDEGYTTVGPRRRKKPSVGTSKSSKVTIVP</sequence>
<proteinExistence type="predicted"/>
<organism evidence="1 2">
    <name type="scientific">Ixodes persulcatus</name>
    <name type="common">Taiga tick</name>
    <dbReference type="NCBI Taxonomy" id="34615"/>
    <lineage>
        <taxon>Eukaryota</taxon>
        <taxon>Metazoa</taxon>
        <taxon>Ecdysozoa</taxon>
        <taxon>Arthropoda</taxon>
        <taxon>Chelicerata</taxon>
        <taxon>Arachnida</taxon>
        <taxon>Acari</taxon>
        <taxon>Parasitiformes</taxon>
        <taxon>Ixodida</taxon>
        <taxon>Ixodoidea</taxon>
        <taxon>Ixodidae</taxon>
        <taxon>Ixodinae</taxon>
        <taxon>Ixodes</taxon>
    </lineage>
</organism>
<dbReference type="EMBL" id="JABSTQ010000869">
    <property type="protein sequence ID" value="KAG0445137.1"/>
    <property type="molecule type" value="Genomic_DNA"/>
</dbReference>
<evidence type="ECO:0000313" key="2">
    <source>
        <dbReference type="Proteomes" id="UP000805193"/>
    </source>
</evidence>
<feature type="non-terminal residue" evidence="1">
    <location>
        <position position="66"/>
    </location>
</feature>
<evidence type="ECO:0000313" key="1">
    <source>
        <dbReference type="EMBL" id="KAG0445137.1"/>
    </source>
</evidence>
<protein>
    <submittedName>
        <fullName evidence="1">Uncharacterized protein</fullName>
    </submittedName>
</protein>